<keyword evidence="5" id="KW-0694">RNA-binding</keyword>
<evidence type="ECO:0000256" key="6">
    <source>
        <dbReference type="ARBA" id="ARBA00023274"/>
    </source>
</evidence>
<comment type="subcellular location">
    <subcellularLocation>
        <location evidence="1">Cytoplasm</location>
    </subcellularLocation>
</comment>
<dbReference type="EMBL" id="LVYD01000048">
    <property type="protein sequence ID" value="OQP62865.1"/>
    <property type="molecule type" value="Genomic_DNA"/>
</dbReference>
<dbReference type="GO" id="GO:0005737">
    <property type="term" value="C:cytoplasm"/>
    <property type="evidence" value="ECO:0007669"/>
    <property type="project" value="UniProtKB-SubCell"/>
</dbReference>
<evidence type="ECO:0000313" key="9">
    <source>
        <dbReference type="Proteomes" id="UP000192796"/>
    </source>
</evidence>
<keyword evidence="9" id="KW-1185">Reference proteome</keyword>
<dbReference type="RefSeq" id="WP_081148289.1">
    <property type="nucleotide sequence ID" value="NZ_LVYD01000048.1"/>
</dbReference>
<comment type="similarity">
    <text evidence="2">Belongs to the Ro 60 kDa family.</text>
</comment>
<dbReference type="OrthoDB" id="208855at2"/>
<accession>A0A1V9FWZ1</accession>
<evidence type="ECO:0000256" key="1">
    <source>
        <dbReference type="ARBA" id="ARBA00004496"/>
    </source>
</evidence>
<dbReference type="PROSITE" id="PS50988">
    <property type="entry name" value="TROVE"/>
    <property type="match status" value="1"/>
</dbReference>
<dbReference type="SUPFAM" id="SSF140864">
    <property type="entry name" value="TROVE domain-like"/>
    <property type="match status" value="1"/>
</dbReference>
<dbReference type="InterPro" id="IPR040322">
    <property type="entry name" value="TROVE2"/>
</dbReference>
<keyword evidence="4" id="KW-0479">Metal-binding</keyword>
<evidence type="ECO:0000313" key="8">
    <source>
        <dbReference type="EMBL" id="OQP62865.1"/>
    </source>
</evidence>
<name>A0A1V9FWZ1_9BACT</name>
<protein>
    <submittedName>
        <fullName evidence="8">Ribonucleoprotein</fullName>
    </submittedName>
</protein>
<dbReference type="AlphaFoldDB" id="A0A1V9FWZ1"/>
<evidence type="ECO:0000256" key="3">
    <source>
        <dbReference type="ARBA" id="ARBA00022490"/>
    </source>
</evidence>
<evidence type="ECO:0000256" key="4">
    <source>
        <dbReference type="ARBA" id="ARBA00022723"/>
    </source>
</evidence>
<dbReference type="STRING" id="1703345.A3860_26505"/>
<dbReference type="GO" id="GO:0046872">
    <property type="term" value="F:metal ion binding"/>
    <property type="evidence" value="ECO:0007669"/>
    <property type="project" value="UniProtKB-KW"/>
</dbReference>
<dbReference type="GO" id="GO:0003723">
    <property type="term" value="F:RNA binding"/>
    <property type="evidence" value="ECO:0007669"/>
    <property type="project" value="UniProtKB-KW"/>
</dbReference>
<dbReference type="SUPFAM" id="SSF53300">
    <property type="entry name" value="vWA-like"/>
    <property type="match status" value="1"/>
</dbReference>
<dbReference type="Proteomes" id="UP000192796">
    <property type="component" value="Unassembled WGS sequence"/>
</dbReference>
<organism evidence="8 9">
    <name type="scientific">Niastella vici</name>
    <dbReference type="NCBI Taxonomy" id="1703345"/>
    <lineage>
        <taxon>Bacteria</taxon>
        <taxon>Pseudomonadati</taxon>
        <taxon>Bacteroidota</taxon>
        <taxon>Chitinophagia</taxon>
        <taxon>Chitinophagales</taxon>
        <taxon>Chitinophagaceae</taxon>
        <taxon>Niastella</taxon>
    </lineage>
</organism>
<proteinExistence type="inferred from homology"/>
<dbReference type="Gene3D" id="3.40.50.410">
    <property type="entry name" value="von Willebrand factor, type A domain"/>
    <property type="match status" value="1"/>
</dbReference>
<evidence type="ECO:0000256" key="5">
    <source>
        <dbReference type="ARBA" id="ARBA00022884"/>
    </source>
</evidence>
<comment type="caution">
    <text evidence="8">The sequence shown here is derived from an EMBL/GenBank/DDBJ whole genome shotgun (WGS) entry which is preliminary data.</text>
</comment>
<reference evidence="8 9" key="1">
    <citation type="submission" date="2016-03" db="EMBL/GenBank/DDBJ databases">
        <title>Niastella vici sp. nov., isolated from farmland soil.</title>
        <authorList>
            <person name="Chen L."/>
            <person name="Wang D."/>
            <person name="Yang S."/>
            <person name="Wang G."/>
        </authorList>
    </citation>
    <scope>NUCLEOTIDE SEQUENCE [LARGE SCALE GENOMIC DNA]</scope>
    <source>
        <strain evidence="8 9">DJ57</strain>
    </source>
</reference>
<dbReference type="InterPro" id="IPR036465">
    <property type="entry name" value="vWFA_dom_sf"/>
</dbReference>
<dbReference type="PANTHER" id="PTHR14202:SF0">
    <property type="entry name" value="RNA-BINDING PROTEIN RO60"/>
    <property type="match status" value="1"/>
</dbReference>
<gene>
    <name evidence="8" type="ORF">A3860_26505</name>
</gene>
<feature type="domain" description="TROVE" evidence="7">
    <location>
        <begin position="13"/>
        <end position="319"/>
    </location>
</feature>
<dbReference type="PANTHER" id="PTHR14202">
    <property type="entry name" value="60 KDA RIBONUCLEOPROTEIN SSA/RO"/>
    <property type="match status" value="1"/>
</dbReference>
<dbReference type="InterPro" id="IPR008858">
    <property type="entry name" value="TROVE_dom"/>
</dbReference>
<dbReference type="InterPro" id="IPR037214">
    <property type="entry name" value="TROVE_dom_sf"/>
</dbReference>
<dbReference type="Pfam" id="PF05731">
    <property type="entry name" value="TROVE"/>
    <property type="match status" value="2"/>
</dbReference>
<keyword evidence="3" id="KW-0963">Cytoplasm</keyword>
<evidence type="ECO:0000256" key="2">
    <source>
        <dbReference type="ARBA" id="ARBA00007814"/>
    </source>
</evidence>
<sequence length="509" mass="57289">MRFNFSTKDKTAAVNHAGAKAYTLTPEMELYTAIATTMLNDSFYEKADARLARIKNLMTKVKAPFIAKLAVYARQEMNLRTAPVVLATELAKIHKGDDLVAKMVEKVVKRPDEITEMLAYYQIANERTGNKKLNKFSKQLQKGLAASFNNFDEYQFAKYNRATEVKLRDALFLVHPKARDEAQQLLFNKIVNNELAVPYTWETELSALGQQTFTSAYAKKNAIKAKWEELISSRKLGYMALLRNLRNILESEVSKDHIKIVYEYLTNKTAVGNSKQLPFRFLAAYKELKAVDSGYTSYIMKALENALVLSVQNMKGFDLETKVVIACDVSGSMQQPVSAKSKVLMYDIGLLLGMLLQSRCENVLTGMFGDTWKTVPLPSTGVLANVDAFYKREGEVGYSTNGYLVLKDLIAKKYVADKIMLFTDTQLWDSNTNNQGAENTISYQWNAYKKIAPNAKLYVFDLAGHKHVPLKVEQNGVHLIAGWSDKVFEVMDAIEDGANALDAVKKIEL</sequence>
<dbReference type="GO" id="GO:1990904">
    <property type="term" value="C:ribonucleoprotein complex"/>
    <property type="evidence" value="ECO:0007669"/>
    <property type="project" value="UniProtKB-KW"/>
</dbReference>
<keyword evidence="6 8" id="KW-0687">Ribonucleoprotein</keyword>
<evidence type="ECO:0000259" key="7">
    <source>
        <dbReference type="PROSITE" id="PS50988"/>
    </source>
</evidence>